<evidence type="ECO:0000313" key="1">
    <source>
        <dbReference type="EMBL" id="AGA26780.1"/>
    </source>
</evidence>
<protein>
    <submittedName>
        <fullName evidence="1">Uncharacterized protein</fullName>
    </submittedName>
</protein>
<accession>L0DD41</accession>
<gene>
    <name evidence="1" type="ordered locus">Sinac_2471</name>
</gene>
<proteinExistence type="predicted"/>
<dbReference type="KEGG" id="saci:Sinac_2471"/>
<reference evidence="1 2" key="1">
    <citation type="submission" date="2012-02" db="EMBL/GenBank/DDBJ databases">
        <title>Complete sequence of chromosome of Singulisphaera acidiphila DSM 18658.</title>
        <authorList>
            <consortium name="US DOE Joint Genome Institute (JGI-PGF)"/>
            <person name="Lucas S."/>
            <person name="Copeland A."/>
            <person name="Lapidus A."/>
            <person name="Glavina del Rio T."/>
            <person name="Dalin E."/>
            <person name="Tice H."/>
            <person name="Bruce D."/>
            <person name="Goodwin L."/>
            <person name="Pitluck S."/>
            <person name="Peters L."/>
            <person name="Ovchinnikova G."/>
            <person name="Chertkov O."/>
            <person name="Kyrpides N."/>
            <person name="Mavromatis K."/>
            <person name="Ivanova N."/>
            <person name="Brettin T."/>
            <person name="Detter J.C."/>
            <person name="Han C."/>
            <person name="Larimer F."/>
            <person name="Land M."/>
            <person name="Hauser L."/>
            <person name="Markowitz V."/>
            <person name="Cheng J.-F."/>
            <person name="Hugenholtz P."/>
            <person name="Woyke T."/>
            <person name="Wu D."/>
            <person name="Tindall B."/>
            <person name="Pomrenke H."/>
            <person name="Brambilla E."/>
            <person name="Klenk H.-P."/>
            <person name="Eisen J.A."/>
        </authorList>
    </citation>
    <scope>NUCLEOTIDE SEQUENCE [LARGE SCALE GENOMIC DNA]</scope>
    <source>
        <strain evidence="2">ATCC BAA-1392 / DSM 18658 / VKM B-2454 / MOB10</strain>
    </source>
</reference>
<evidence type="ECO:0000313" key="2">
    <source>
        <dbReference type="Proteomes" id="UP000010798"/>
    </source>
</evidence>
<dbReference type="HOGENOM" id="CLU_3066214_0_0_0"/>
<dbReference type="Proteomes" id="UP000010798">
    <property type="component" value="Chromosome"/>
</dbReference>
<dbReference type="EMBL" id="CP003364">
    <property type="protein sequence ID" value="AGA26780.1"/>
    <property type="molecule type" value="Genomic_DNA"/>
</dbReference>
<keyword evidence="2" id="KW-1185">Reference proteome</keyword>
<dbReference type="STRING" id="886293.Sinac_2471"/>
<sequence>MKHFKSEHGLPRGCAYGHTIVALQTHLLERSPVRACHALNRWTGGQSRLAGWA</sequence>
<dbReference type="AlphaFoldDB" id="L0DD41"/>
<organism evidence="1 2">
    <name type="scientific">Singulisphaera acidiphila (strain ATCC BAA-1392 / DSM 18658 / VKM B-2454 / MOB10)</name>
    <dbReference type="NCBI Taxonomy" id="886293"/>
    <lineage>
        <taxon>Bacteria</taxon>
        <taxon>Pseudomonadati</taxon>
        <taxon>Planctomycetota</taxon>
        <taxon>Planctomycetia</taxon>
        <taxon>Isosphaerales</taxon>
        <taxon>Isosphaeraceae</taxon>
        <taxon>Singulisphaera</taxon>
    </lineage>
</organism>
<name>L0DD41_SINAD</name>